<feature type="compositionally biased region" description="Low complexity" evidence="1">
    <location>
        <begin position="8"/>
        <end position="23"/>
    </location>
</feature>
<gene>
    <name evidence="2" type="ORF">FOZ60_010643</name>
</gene>
<evidence type="ECO:0000313" key="2">
    <source>
        <dbReference type="EMBL" id="KAF4682399.1"/>
    </source>
</evidence>
<name>A0A7J6NF08_PEROL</name>
<accession>A0A7J6NF08</accession>
<reference evidence="2 3" key="1">
    <citation type="submission" date="2020-04" db="EMBL/GenBank/DDBJ databases">
        <title>Perkinsus olseni comparative genomics.</title>
        <authorList>
            <person name="Bogema D.R."/>
        </authorList>
    </citation>
    <scope>NUCLEOTIDE SEQUENCE [LARGE SCALE GENOMIC DNA]</scope>
    <source>
        <strain evidence="2">00978-12</strain>
    </source>
</reference>
<evidence type="ECO:0000313" key="3">
    <source>
        <dbReference type="Proteomes" id="UP000541610"/>
    </source>
</evidence>
<dbReference type="InterPro" id="IPR027417">
    <property type="entry name" value="P-loop_NTPase"/>
</dbReference>
<dbReference type="OrthoDB" id="5968250at2759"/>
<comment type="caution">
    <text evidence="2">The sequence shown here is derived from an EMBL/GenBank/DDBJ whole genome shotgun (WGS) entry which is preliminary data.</text>
</comment>
<sequence length="430" mass="48110">MEYLDIEAVASSPSQPPSGAAGPEDTASIGDFIIPDSSQVTILALRQLEKDHRLQQYGLSGFNIPNDAPLRASPDYSCFYLITWSHPCDGSESLLRPELDLTKADFGKVIQEAFKEHDVPLLYFCVATRVIRRIPRNLYSGSCASWTRNRKLVKVAKIRRLSDIAGWVVSRKLKTEREFLAAASKEKNLKSFILDHRDTPGTMLKRIWGMESAERDLIRASKSRMQILEETADSDVCACNGVTSSAIETILTRNEVPVHSFVRAIRRTLINGRSRNHNLMLAGPSACGKSYLIKHISVLFKAVGLSSGSYPLAILDECKPEIFVLDDFRVYQQQAGFAISDCLCFLEGKTPFVVPLPKTSNRADVLYYDDAPGDCNCPGPFNCRHLSQEENRMLNERFAWITLNNPIPIDRRVDLPPCGSCFAKLILSYK</sequence>
<protein>
    <submittedName>
        <fullName evidence="2">Uncharacterized protein</fullName>
    </submittedName>
</protein>
<dbReference type="AlphaFoldDB" id="A0A7J6NF08"/>
<evidence type="ECO:0000256" key="1">
    <source>
        <dbReference type="SAM" id="MobiDB-lite"/>
    </source>
</evidence>
<dbReference type="EMBL" id="JABANP010000435">
    <property type="protein sequence ID" value="KAF4682399.1"/>
    <property type="molecule type" value="Genomic_DNA"/>
</dbReference>
<dbReference type="Gene3D" id="3.40.50.300">
    <property type="entry name" value="P-loop containing nucleotide triphosphate hydrolases"/>
    <property type="match status" value="1"/>
</dbReference>
<organism evidence="2 3">
    <name type="scientific">Perkinsus olseni</name>
    <name type="common">Perkinsus atlanticus</name>
    <dbReference type="NCBI Taxonomy" id="32597"/>
    <lineage>
        <taxon>Eukaryota</taxon>
        <taxon>Sar</taxon>
        <taxon>Alveolata</taxon>
        <taxon>Perkinsozoa</taxon>
        <taxon>Perkinsea</taxon>
        <taxon>Perkinsida</taxon>
        <taxon>Perkinsidae</taxon>
        <taxon>Perkinsus</taxon>
    </lineage>
</organism>
<dbReference type="Proteomes" id="UP000541610">
    <property type="component" value="Unassembled WGS sequence"/>
</dbReference>
<dbReference type="SUPFAM" id="SSF52540">
    <property type="entry name" value="P-loop containing nucleoside triphosphate hydrolases"/>
    <property type="match status" value="1"/>
</dbReference>
<feature type="region of interest" description="Disordered" evidence="1">
    <location>
        <begin position="1"/>
        <end position="27"/>
    </location>
</feature>
<proteinExistence type="predicted"/>